<comment type="caution">
    <text evidence="2">The sequence shown here is derived from an EMBL/GenBank/DDBJ whole genome shotgun (WGS) entry which is preliminary data.</text>
</comment>
<evidence type="ECO:0000313" key="3">
    <source>
        <dbReference type="Proteomes" id="UP000078237"/>
    </source>
</evidence>
<feature type="compositionally biased region" description="Basic residues" evidence="1">
    <location>
        <begin position="79"/>
        <end position="91"/>
    </location>
</feature>
<feature type="region of interest" description="Disordered" evidence="1">
    <location>
        <begin position="1"/>
        <end position="33"/>
    </location>
</feature>
<organism evidence="2 3">
    <name type="scientific">Madurella mycetomatis</name>
    <dbReference type="NCBI Taxonomy" id="100816"/>
    <lineage>
        <taxon>Eukaryota</taxon>
        <taxon>Fungi</taxon>
        <taxon>Dikarya</taxon>
        <taxon>Ascomycota</taxon>
        <taxon>Pezizomycotina</taxon>
        <taxon>Sordariomycetes</taxon>
        <taxon>Sordariomycetidae</taxon>
        <taxon>Sordariales</taxon>
        <taxon>Sordariales incertae sedis</taxon>
        <taxon>Madurella</taxon>
    </lineage>
</organism>
<gene>
    <name evidence="2" type="ORF">MMYC01_206680</name>
</gene>
<sequence length="296" mass="31529">MSQEQQDQWRDWRQTLKAVKGKSKRSKNGSTSTVIRNYEIVFAILIPGKAPDLNKMVHTTSPPSQGAANGSAPTASNQRRSRKHQPQKKRQASTSPAGERPGQRASHSTLNNQPPVEVAKNKKVADIVVCPGSPSQGPPHPLQAATSPLQYNIPDSQIERGLLNLYPNMDPSFLVPYRPGIPWQDMSAAAVSPFSATEAAASEASASTLLATTVPRSMVFSDARSRTSATSASIHNTYLGPSAPLPDPSWMEVENDLQGFGAQHDDATVQAGCGGGVDAVGSCNGTDFFPDLDVSD</sequence>
<accession>A0A175VYL5</accession>
<feature type="region of interest" description="Disordered" evidence="1">
    <location>
        <begin position="54"/>
        <end position="116"/>
    </location>
</feature>
<dbReference type="VEuPathDB" id="FungiDB:MMYC01_206680"/>
<dbReference type="EMBL" id="LCTW02000210">
    <property type="protein sequence ID" value="KXX76453.1"/>
    <property type="molecule type" value="Genomic_DNA"/>
</dbReference>
<evidence type="ECO:0000256" key="1">
    <source>
        <dbReference type="SAM" id="MobiDB-lite"/>
    </source>
</evidence>
<dbReference type="Proteomes" id="UP000078237">
    <property type="component" value="Unassembled WGS sequence"/>
</dbReference>
<evidence type="ECO:0000313" key="2">
    <source>
        <dbReference type="EMBL" id="KXX76453.1"/>
    </source>
</evidence>
<feature type="compositionally biased region" description="Polar residues" evidence="1">
    <location>
        <begin position="57"/>
        <end position="78"/>
    </location>
</feature>
<keyword evidence="3" id="KW-1185">Reference proteome</keyword>
<protein>
    <submittedName>
        <fullName evidence="2">Uncharacterized protein</fullName>
    </submittedName>
</protein>
<feature type="compositionally biased region" description="Polar residues" evidence="1">
    <location>
        <begin position="105"/>
        <end position="114"/>
    </location>
</feature>
<proteinExistence type="predicted"/>
<name>A0A175VYL5_9PEZI</name>
<dbReference type="AlphaFoldDB" id="A0A175VYL5"/>
<reference evidence="2 3" key="1">
    <citation type="journal article" date="2016" name="Genome Announc.">
        <title>Genome Sequence of Madurella mycetomatis mm55, Isolated from a Human Mycetoma Case in Sudan.</title>
        <authorList>
            <person name="Smit S."/>
            <person name="Derks M.F."/>
            <person name="Bervoets S."/>
            <person name="Fahal A."/>
            <person name="van Leeuwen W."/>
            <person name="van Belkum A."/>
            <person name="van de Sande W.W."/>
        </authorList>
    </citation>
    <scope>NUCLEOTIDE SEQUENCE [LARGE SCALE GENOMIC DNA]</scope>
    <source>
        <strain evidence="3">mm55</strain>
    </source>
</reference>